<evidence type="ECO:0000256" key="1">
    <source>
        <dbReference type="ARBA" id="ARBA00004651"/>
    </source>
</evidence>
<dbReference type="PANTHER" id="PTHR23502:SF132">
    <property type="entry name" value="POLYAMINE TRANSPORTER 2-RELATED"/>
    <property type="match status" value="1"/>
</dbReference>
<feature type="transmembrane region" description="Helical" evidence="8">
    <location>
        <begin position="141"/>
        <end position="163"/>
    </location>
</feature>
<dbReference type="InterPro" id="IPR020846">
    <property type="entry name" value="MFS_dom"/>
</dbReference>
<comment type="subcellular location">
    <subcellularLocation>
        <location evidence="8">Cell inner membrane</location>
        <topology evidence="8">Multi-pass membrane protein</topology>
    </subcellularLocation>
    <subcellularLocation>
        <location evidence="1">Cell membrane</location>
        <topology evidence="1">Multi-pass membrane protein</topology>
    </subcellularLocation>
</comment>
<evidence type="ECO:0000256" key="7">
    <source>
        <dbReference type="ARBA" id="ARBA00023136"/>
    </source>
</evidence>
<name>A0A369CEA5_9GAMM</name>
<dbReference type="Proteomes" id="UP000252707">
    <property type="component" value="Unassembled WGS sequence"/>
</dbReference>
<evidence type="ECO:0000256" key="5">
    <source>
        <dbReference type="ARBA" id="ARBA00022692"/>
    </source>
</evidence>
<accession>A0A369CEA5</accession>
<protein>
    <recommendedName>
        <fullName evidence="8">Bcr/CflA family efflux transporter</fullName>
    </recommendedName>
</protein>
<dbReference type="GO" id="GO:0005886">
    <property type="term" value="C:plasma membrane"/>
    <property type="evidence" value="ECO:0007669"/>
    <property type="project" value="UniProtKB-SubCell"/>
</dbReference>
<keyword evidence="8" id="KW-0997">Cell inner membrane</keyword>
<dbReference type="EMBL" id="QPJY01000002">
    <property type="protein sequence ID" value="RCX31901.1"/>
    <property type="molecule type" value="Genomic_DNA"/>
</dbReference>
<evidence type="ECO:0000256" key="2">
    <source>
        <dbReference type="ARBA" id="ARBA00006236"/>
    </source>
</evidence>
<dbReference type="GO" id="GO:1990961">
    <property type="term" value="P:xenobiotic detoxification by transmembrane export across the plasma membrane"/>
    <property type="evidence" value="ECO:0007669"/>
    <property type="project" value="InterPro"/>
</dbReference>
<feature type="transmembrane region" description="Helical" evidence="8">
    <location>
        <begin position="377"/>
        <end position="397"/>
    </location>
</feature>
<reference evidence="10 11" key="1">
    <citation type="submission" date="2018-07" db="EMBL/GenBank/DDBJ databases">
        <title>Genomic Encyclopedia of Type Strains, Phase IV (KMG-IV): sequencing the most valuable type-strain genomes for metagenomic binning, comparative biology and taxonomic classification.</title>
        <authorList>
            <person name="Goeker M."/>
        </authorList>
    </citation>
    <scope>NUCLEOTIDE SEQUENCE [LARGE SCALE GENOMIC DNA]</scope>
    <source>
        <strain evidence="10 11">DSM 26407</strain>
    </source>
</reference>
<feature type="transmembrane region" description="Helical" evidence="8">
    <location>
        <begin position="221"/>
        <end position="245"/>
    </location>
</feature>
<keyword evidence="5 8" id="KW-0812">Transmembrane</keyword>
<dbReference type="CDD" id="cd17320">
    <property type="entry name" value="MFS_MdfA_MDR_like"/>
    <property type="match status" value="1"/>
</dbReference>
<comment type="caution">
    <text evidence="8">Lacks conserved residue(s) required for the propagation of feature annotation.</text>
</comment>
<evidence type="ECO:0000256" key="8">
    <source>
        <dbReference type="RuleBase" id="RU365088"/>
    </source>
</evidence>
<dbReference type="GO" id="GO:0015385">
    <property type="term" value="F:sodium:proton antiporter activity"/>
    <property type="evidence" value="ECO:0007669"/>
    <property type="project" value="TreeGrafter"/>
</dbReference>
<evidence type="ECO:0000256" key="6">
    <source>
        <dbReference type="ARBA" id="ARBA00022989"/>
    </source>
</evidence>
<feature type="transmembrane region" description="Helical" evidence="8">
    <location>
        <begin position="55"/>
        <end position="71"/>
    </location>
</feature>
<keyword evidence="3 8" id="KW-0813">Transport</keyword>
<keyword evidence="11" id="KW-1185">Reference proteome</keyword>
<evidence type="ECO:0000256" key="4">
    <source>
        <dbReference type="ARBA" id="ARBA00022475"/>
    </source>
</evidence>
<dbReference type="FunFam" id="1.20.1720.10:FF:000005">
    <property type="entry name" value="Bcr/CflA family efflux transporter"/>
    <property type="match status" value="1"/>
</dbReference>
<evidence type="ECO:0000259" key="9">
    <source>
        <dbReference type="PROSITE" id="PS50850"/>
    </source>
</evidence>
<evidence type="ECO:0000313" key="11">
    <source>
        <dbReference type="Proteomes" id="UP000252707"/>
    </source>
</evidence>
<dbReference type="InterPro" id="IPR011701">
    <property type="entry name" value="MFS"/>
</dbReference>
<comment type="caution">
    <text evidence="10">The sequence shown here is derived from an EMBL/GenBank/DDBJ whole genome shotgun (WGS) entry which is preliminary data.</text>
</comment>
<sequence length="411" mass="42886">MVNYGMNSGSSMERPAVALVLTALVAYGPLSTDLYLPSLPAMTEAFGTSVSSVQLTLSVFMWGFAVAQLIYGPLSDRLGRRPVLLGGLVLYVLASMACVLADSIATLIAARFLQALGACAGPVLGRAIVRDIYGRERAARALSFMASGMALVPAVAPILGGWLHTVFGWRANFAAMAGFGALVLLSVWLILAETNRWRDAGATGPRRILRNFIRLLGHREFVGHSLSVAFSFAALFSVISGLSFVVIDVLGVAERNFGYVFLFVVAGYITGTFTSGRLSRRLPIERLIRAGGLIGVAAGLAMAALAWAGVERIWAVMIPASFVFMAAGLVMPNGMAGAIGPFPAMAGAASSLLGFLQMGLAAVGGYLVGLFHDGTTLPMAVVVLICTALTFAAHGLLAHRAGADPASGEET</sequence>
<dbReference type="AlphaFoldDB" id="A0A369CEA5"/>
<keyword evidence="7 8" id="KW-0472">Membrane</keyword>
<organism evidence="10 11">
    <name type="scientific">Thioalbus denitrificans</name>
    <dbReference type="NCBI Taxonomy" id="547122"/>
    <lineage>
        <taxon>Bacteria</taxon>
        <taxon>Pseudomonadati</taxon>
        <taxon>Pseudomonadota</taxon>
        <taxon>Gammaproteobacteria</taxon>
        <taxon>Chromatiales</taxon>
        <taxon>Ectothiorhodospiraceae</taxon>
        <taxon>Thioalbus</taxon>
    </lineage>
</organism>
<dbReference type="PROSITE" id="PS50850">
    <property type="entry name" value="MFS"/>
    <property type="match status" value="1"/>
</dbReference>
<dbReference type="SUPFAM" id="SSF103473">
    <property type="entry name" value="MFS general substrate transporter"/>
    <property type="match status" value="1"/>
</dbReference>
<dbReference type="InterPro" id="IPR036259">
    <property type="entry name" value="MFS_trans_sf"/>
</dbReference>
<feature type="transmembrane region" description="Helical" evidence="8">
    <location>
        <begin position="257"/>
        <end position="275"/>
    </location>
</feature>
<dbReference type="GO" id="GO:0042910">
    <property type="term" value="F:xenobiotic transmembrane transporter activity"/>
    <property type="evidence" value="ECO:0007669"/>
    <property type="project" value="InterPro"/>
</dbReference>
<dbReference type="PANTHER" id="PTHR23502">
    <property type="entry name" value="MAJOR FACILITATOR SUPERFAMILY"/>
    <property type="match status" value="1"/>
</dbReference>
<dbReference type="Gene3D" id="1.20.1720.10">
    <property type="entry name" value="Multidrug resistance protein D"/>
    <property type="match status" value="1"/>
</dbReference>
<dbReference type="Pfam" id="PF07690">
    <property type="entry name" value="MFS_1"/>
    <property type="match status" value="1"/>
</dbReference>
<gene>
    <name evidence="10" type="ORF">DFQ59_102248</name>
</gene>
<keyword evidence="4" id="KW-1003">Cell membrane</keyword>
<dbReference type="NCBIfam" id="TIGR00710">
    <property type="entry name" value="efflux_Bcr_CflA"/>
    <property type="match status" value="1"/>
</dbReference>
<feature type="transmembrane region" description="Helical" evidence="8">
    <location>
        <begin position="83"/>
        <end position="102"/>
    </location>
</feature>
<feature type="domain" description="Major facilitator superfamily (MFS) profile" evidence="9">
    <location>
        <begin position="17"/>
        <end position="398"/>
    </location>
</feature>
<dbReference type="InterPro" id="IPR004812">
    <property type="entry name" value="Efflux_drug-R_Bcr/CmlA"/>
</dbReference>
<comment type="similarity">
    <text evidence="2 8">Belongs to the major facilitator superfamily. Bcr/CmlA family.</text>
</comment>
<feature type="transmembrane region" description="Helical" evidence="8">
    <location>
        <begin position="287"/>
        <end position="307"/>
    </location>
</feature>
<keyword evidence="6 8" id="KW-1133">Transmembrane helix</keyword>
<feature type="transmembrane region" description="Helical" evidence="8">
    <location>
        <begin position="313"/>
        <end position="331"/>
    </location>
</feature>
<proteinExistence type="inferred from homology"/>
<evidence type="ECO:0000256" key="3">
    <source>
        <dbReference type="ARBA" id="ARBA00022448"/>
    </source>
</evidence>
<evidence type="ECO:0000313" key="10">
    <source>
        <dbReference type="EMBL" id="RCX31901.1"/>
    </source>
</evidence>
<feature type="transmembrane region" description="Helical" evidence="8">
    <location>
        <begin position="169"/>
        <end position="191"/>
    </location>
</feature>